<feature type="compositionally biased region" description="Pro residues" evidence="1">
    <location>
        <begin position="158"/>
        <end position="178"/>
    </location>
</feature>
<dbReference type="EMBL" id="BAAAQF010000001">
    <property type="protein sequence ID" value="GAA1659286.1"/>
    <property type="molecule type" value="Genomic_DNA"/>
</dbReference>
<evidence type="ECO:0000256" key="1">
    <source>
        <dbReference type="SAM" id="MobiDB-lite"/>
    </source>
</evidence>
<proteinExistence type="predicted"/>
<accession>A0ABP4RPG3</accession>
<evidence type="ECO:0000313" key="3">
    <source>
        <dbReference type="Proteomes" id="UP001499851"/>
    </source>
</evidence>
<dbReference type="Proteomes" id="UP001499851">
    <property type="component" value="Unassembled WGS sequence"/>
</dbReference>
<evidence type="ECO:0000313" key="2">
    <source>
        <dbReference type="EMBL" id="GAA1659286.1"/>
    </source>
</evidence>
<protein>
    <submittedName>
        <fullName evidence="2">Uncharacterized protein</fullName>
    </submittedName>
</protein>
<comment type="caution">
    <text evidence="2">The sequence shown here is derived from an EMBL/GenBank/DDBJ whole genome shotgun (WGS) entry which is preliminary data.</text>
</comment>
<gene>
    <name evidence="2" type="ORF">GCM10009830_00330</name>
</gene>
<sequence length="178" mass="19398">MVDRNHHAQPERNGFALERGFPLYDPPDATGLGIAMLAVQIAARACAIHDEGATITQVVSHPEHRPGIGYIGESDYDPDVHGRSALRDPVMIAAVREYSGELTRSWIDAPLMLDELAEGDLEPEHPEAVAYVRAQWPRIAGLAQLLLGHGGVLHDPQIMPPLPDTDEPPPPPPRQRLG</sequence>
<dbReference type="RefSeq" id="WP_344480190.1">
    <property type="nucleotide sequence ID" value="NZ_BAAAQF010000001.1"/>
</dbReference>
<name>A0ABP4RPG3_9ACTN</name>
<feature type="region of interest" description="Disordered" evidence="1">
    <location>
        <begin position="156"/>
        <end position="178"/>
    </location>
</feature>
<reference evidence="3" key="1">
    <citation type="journal article" date="2019" name="Int. J. Syst. Evol. Microbiol.">
        <title>The Global Catalogue of Microorganisms (GCM) 10K type strain sequencing project: providing services to taxonomists for standard genome sequencing and annotation.</title>
        <authorList>
            <consortium name="The Broad Institute Genomics Platform"/>
            <consortium name="The Broad Institute Genome Sequencing Center for Infectious Disease"/>
            <person name="Wu L."/>
            <person name="Ma J."/>
        </authorList>
    </citation>
    <scope>NUCLEOTIDE SEQUENCE [LARGE SCALE GENOMIC DNA]</scope>
    <source>
        <strain evidence="3">JCM 16001</strain>
    </source>
</reference>
<keyword evidence="3" id="KW-1185">Reference proteome</keyword>
<organism evidence="2 3">
    <name type="scientific">Glycomyces endophyticus</name>
    <dbReference type="NCBI Taxonomy" id="480996"/>
    <lineage>
        <taxon>Bacteria</taxon>
        <taxon>Bacillati</taxon>
        <taxon>Actinomycetota</taxon>
        <taxon>Actinomycetes</taxon>
        <taxon>Glycomycetales</taxon>
        <taxon>Glycomycetaceae</taxon>
        <taxon>Glycomyces</taxon>
    </lineage>
</organism>